<accession>A0ABR0RE56</accession>
<reference evidence="4 5" key="1">
    <citation type="journal article" date="2023" name="Res Sq">
        <title>Genomic and morphological characterization of Knufia obscura isolated from the Mars 2020 spacecraft assembly facility.</title>
        <authorList>
            <person name="Chander A.M."/>
            <person name="Teixeira M.M."/>
            <person name="Singh N.K."/>
            <person name="Williams M.P."/>
            <person name="Parker C.W."/>
            <person name="Leo P."/>
            <person name="Stajich J.E."/>
            <person name="Torok T."/>
            <person name="Tighe S."/>
            <person name="Mason C.E."/>
            <person name="Venkateswaran K."/>
        </authorList>
    </citation>
    <scope>NUCLEOTIDE SEQUENCE [LARGE SCALE GENOMIC DNA]</scope>
    <source>
        <strain evidence="4 5">CCFEE 5817</strain>
    </source>
</reference>
<dbReference type="GeneID" id="90002550"/>
<evidence type="ECO:0000259" key="2">
    <source>
        <dbReference type="Pfam" id="PF13086"/>
    </source>
</evidence>
<keyword evidence="1" id="KW-0347">Helicase</keyword>
<dbReference type="CDD" id="cd18808">
    <property type="entry name" value="SF1_C_Upf1"/>
    <property type="match status" value="1"/>
</dbReference>
<dbReference type="EMBL" id="JAVHJV010000012">
    <property type="protein sequence ID" value="KAK5938909.1"/>
    <property type="molecule type" value="Genomic_DNA"/>
</dbReference>
<evidence type="ECO:0000259" key="3">
    <source>
        <dbReference type="Pfam" id="PF13087"/>
    </source>
</evidence>
<evidence type="ECO:0000256" key="1">
    <source>
        <dbReference type="ARBA" id="ARBA00022806"/>
    </source>
</evidence>
<dbReference type="InterPro" id="IPR047187">
    <property type="entry name" value="SF1_C_Upf1"/>
</dbReference>
<organism evidence="4 5">
    <name type="scientific">Knufia obscura</name>
    <dbReference type="NCBI Taxonomy" id="1635080"/>
    <lineage>
        <taxon>Eukaryota</taxon>
        <taxon>Fungi</taxon>
        <taxon>Dikarya</taxon>
        <taxon>Ascomycota</taxon>
        <taxon>Pezizomycotina</taxon>
        <taxon>Eurotiomycetes</taxon>
        <taxon>Chaetothyriomycetidae</taxon>
        <taxon>Chaetothyriales</taxon>
        <taxon>Trichomeriaceae</taxon>
        <taxon>Knufia</taxon>
    </lineage>
</organism>
<feature type="domain" description="DNA2/NAM7 helicase helicase" evidence="2">
    <location>
        <begin position="472"/>
        <end position="768"/>
    </location>
</feature>
<keyword evidence="1" id="KW-0547">Nucleotide-binding</keyword>
<evidence type="ECO:0000313" key="4">
    <source>
        <dbReference type="EMBL" id="KAK5938909.1"/>
    </source>
</evidence>
<feature type="domain" description="DNA2/NAM7 helicase-like C-terminal" evidence="3">
    <location>
        <begin position="784"/>
        <end position="986"/>
    </location>
</feature>
<dbReference type="InterPro" id="IPR045055">
    <property type="entry name" value="DNA2/NAM7-like"/>
</dbReference>
<dbReference type="RefSeq" id="XP_064726999.1">
    <property type="nucleotide sequence ID" value="XM_064877497.1"/>
</dbReference>
<dbReference type="SUPFAM" id="SSF52540">
    <property type="entry name" value="P-loop containing nucleoside triphosphate hydrolases"/>
    <property type="match status" value="1"/>
</dbReference>
<dbReference type="InterPro" id="IPR041679">
    <property type="entry name" value="DNA2/NAM7-like_C"/>
</dbReference>
<dbReference type="InterPro" id="IPR027417">
    <property type="entry name" value="P-loop_NTPase"/>
</dbReference>
<dbReference type="Pfam" id="PF13087">
    <property type="entry name" value="AAA_12"/>
    <property type="match status" value="1"/>
</dbReference>
<dbReference type="PANTHER" id="PTHR10887">
    <property type="entry name" value="DNA2/NAM7 HELICASE FAMILY"/>
    <property type="match status" value="1"/>
</dbReference>
<proteinExistence type="predicted"/>
<keyword evidence="5" id="KW-1185">Reference proteome</keyword>
<keyword evidence="1" id="KW-0378">Hydrolase</keyword>
<protein>
    <submittedName>
        <fullName evidence="4">Uncharacterized protein</fullName>
    </submittedName>
</protein>
<sequence length="1041" mass="116610">MNNGTSLPSPWSTAVPAVLLDDVQRPLQKHEAYDMTTEFLLCFDNFRPRFEVRVRLSDTDDTAGISDMNACHLEQGLNKVLVVTLMKSQRMVVRTLAATPEAYRSYDPVEKGKIDDLPADTRSAIDSIKVQANNCVPILLELDYYENSALTTNLTLKRPAWAKILGQQGLTDGRLTLLLHGDELTKEKIQALANILRDGNDPLSRFHMPSSAGGKAGTSSQRYNRQEFMAKTIANRHAQPNIGYQVTINFRDLQEYSTVFFAGAILDRMGQLQKIKKYQAELDTLVLVECSKNGHRTGFYGFINVPKDESFRLRAGDCLDVHFQKAKSSLWQAVVTAPLEIQREDMIPFWVSRTKAIDPKADGYQEDTFEPAYIDPHGMSIDDLEDAVARDKGNAVAVEVVGIGDSLDNICKAYESLDQFSKTQASERSAFGQRIVEILTSRRLDQLPVQDLYQHIHGHMVDENITAFMQELNPRQHEAIEISRNLKAGIQIIQGPPGTGKTFIMHQMIVPFFTAMIQTIVLVSTVTNHGADGLAQEIREALYALKDKPELSHIKKRYVLRLHAEATELSIMQTQGPKQSVVTANKYKDGLSLEKTKQGPSGAATQLLDDSQALDGCKFEGVRDKRVQDITYSAGHMMLLKSGVIPDSGFEDQDGKHDPWETFRRLYCKRYVRGEPFVADDSVNEEAELEIASAALYKAVLNGASVIISTTAGIAGSHCIPHVTEKVAAVFLDENAHEREDSLAPLFAARLRLNPCIVVIGDQQQLPPGTQADVTRNAFAPQLQMSWMARLIQNGMQYTMLAKQHRMVEDIALVCNTLAYGGRLINAPSTELARRPKAIRFREWMLSLFPTSQLASNRFLVDIRRGGLNVTRDKKGSKYNDYFVCYTATLLESLLKASPDASIAIFTPYSEQRGNYLRMLRNMRSRNVSHTDNVTVDTLDGAQGRQFDFVLVDFVVNETIGFLQDYRRLNVAVTRARDGLIVVCDKTTILQARNNTYHMTLLLKLFQTCTLRHESVSTYPTTPFFKPYRDGAGSRKKGGRK</sequence>
<dbReference type="Proteomes" id="UP001334248">
    <property type="component" value="Unassembled WGS sequence"/>
</dbReference>
<dbReference type="Pfam" id="PF13086">
    <property type="entry name" value="AAA_11"/>
    <property type="match status" value="1"/>
</dbReference>
<name>A0ABR0RE56_9EURO</name>
<dbReference type="PANTHER" id="PTHR10887:SF495">
    <property type="entry name" value="HELICASE SENATAXIN ISOFORM X1-RELATED"/>
    <property type="match status" value="1"/>
</dbReference>
<dbReference type="Gene3D" id="3.40.50.300">
    <property type="entry name" value="P-loop containing nucleotide triphosphate hydrolases"/>
    <property type="match status" value="2"/>
</dbReference>
<evidence type="ECO:0000313" key="5">
    <source>
        <dbReference type="Proteomes" id="UP001334248"/>
    </source>
</evidence>
<dbReference type="InterPro" id="IPR041677">
    <property type="entry name" value="DNA2/NAM7_AAA_11"/>
</dbReference>
<comment type="caution">
    <text evidence="4">The sequence shown here is derived from an EMBL/GenBank/DDBJ whole genome shotgun (WGS) entry which is preliminary data.</text>
</comment>
<keyword evidence="1" id="KW-0067">ATP-binding</keyword>
<gene>
    <name evidence="4" type="ORF">PMZ80_009101</name>
</gene>